<evidence type="ECO:0000256" key="7">
    <source>
        <dbReference type="ARBA" id="ARBA00022842"/>
    </source>
</evidence>
<evidence type="ECO:0000256" key="8">
    <source>
        <dbReference type="ARBA" id="ARBA00022985"/>
    </source>
</evidence>
<dbReference type="Pfam" id="PF08437">
    <property type="entry name" value="Glyco_transf_8C"/>
    <property type="match status" value="1"/>
</dbReference>
<dbReference type="InterPro" id="IPR002495">
    <property type="entry name" value="Glyco_trans_8"/>
</dbReference>
<dbReference type="Gene3D" id="3.90.550.10">
    <property type="entry name" value="Spore Coat Polysaccharide Biosynthesis Protein SpsA, Chain A"/>
    <property type="match status" value="1"/>
</dbReference>
<evidence type="ECO:0000256" key="2">
    <source>
        <dbReference type="ARBA" id="ARBA00004713"/>
    </source>
</evidence>
<comment type="pathway">
    <text evidence="2">Bacterial outer membrane biogenesis; LPS core biosynthesis.</text>
</comment>
<accession>A0A370P2L8</accession>
<dbReference type="PANTHER" id="PTHR13778:SF47">
    <property type="entry name" value="LIPOPOLYSACCHARIDE 1,3-GALACTOSYLTRANSFERASE"/>
    <property type="match status" value="1"/>
</dbReference>
<keyword evidence="7" id="KW-0460">Magnesium</keyword>
<evidence type="ECO:0000259" key="9">
    <source>
        <dbReference type="Pfam" id="PF08437"/>
    </source>
</evidence>
<dbReference type="EMBL" id="QKWJ01000001">
    <property type="protein sequence ID" value="RDK12104.1"/>
    <property type="molecule type" value="Genomic_DNA"/>
</dbReference>
<keyword evidence="5 10" id="KW-0808">Transferase</keyword>
<feature type="domain" description="Glycosyl transferase family 8 C-terminal" evidence="9">
    <location>
        <begin position="276"/>
        <end position="325"/>
    </location>
</feature>
<dbReference type="InterPro" id="IPR050748">
    <property type="entry name" value="Glycosyltrans_8_dom-fam"/>
</dbReference>
<dbReference type="PANTHER" id="PTHR13778">
    <property type="entry name" value="GLYCOSYLTRANSFERASE 8 DOMAIN-CONTAINING PROTEIN"/>
    <property type="match status" value="1"/>
</dbReference>
<dbReference type="Proteomes" id="UP000255165">
    <property type="component" value="Unassembled WGS sequence"/>
</dbReference>
<evidence type="ECO:0000256" key="3">
    <source>
        <dbReference type="ARBA" id="ARBA00006351"/>
    </source>
</evidence>
<proteinExistence type="inferred from homology"/>
<comment type="similarity">
    <text evidence="3">Belongs to the glycosyltransferase 8 family.</text>
</comment>
<name>A0A370P2L8_9BURK</name>
<dbReference type="SUPFAM" id="SSF53448">
    <property type="entry name" value="Nucleotide-diphospho-sugar transferases"/>
    <property type="match status" value="1"/>
</dbReference>
<dbReference type="InterPro" id="IPR013645">
    <property type="entry name" value="Glyco_transf_8N"/>
</dbReference>
<gene>
    <name evidence="10" type="ORF">DN412_00715</name>
</gene>
<dbReference type="Pfam" id="PF01501">
    <property type="entry name" value="Glyco_transf_8"/>
    <property type="match status" value="1"/>
</dbReference>
<keyword evidence="11" id="KW-1185">Reference proteome</keyword>
<protein>
    <submittedName>
        <fullName evidence="10">Glycosyltransferase</fullName>
    </submittedName>
</protein>
<dbReference type="AlphaFoldDB" id="A0A370P2L8"/>
<dbReference type="CDD" id="cd04194">
    <property type="entry name" value="GT8_A4GalT_like"/>
    <property type="match status" value="1"/>
</dbReference>
<evidence type="ECO:0000256" key="5">
    <source>
        <dbReference type="ARBA" id="ARBA00022679"/>
    </source>
</evidence>
<dbReference type="GO" id="GO:0046872">
    <property type="term" value="F:metal ion binding"/>
    <property type="evidence" value="ECO:0007669"/>
    <property type="project" value="UniProtKB-KW"/>
</dbReference>
<comment type="cofactor">
    <cofactor evidence="1">
        <name>Mg(2+)</name>
        <dbReference type="ChEBI" id="CHEBI:18420"/>
    </cofactor>
</comment>
<keyword evidence="6" id="KW-0479">Metal-binding</keyword>
<keyword evidence="8" id="KW-0448">Lipopolysaccharide biosynthesis</keyword>
<dbReference type="GO" id="GO:0008918">
    <property type="term" value="F:lipopolysaccharide 3-alpha-galactosyltransferase activity"/>
    <property type="evidence" value="ECO:0007669"/>
    <property type="project" value="InterPro"/>
</dbReference>
<comment type="caution">
    <text evidence="10">The sequence shown here is derived from an EMBL/GenBank/DDBJ whole genome shotgun (WGS) entry which is preliminary data.</text>
</comment>
<evidence type="ECO:0000256" key="6">
    <source>
        <dbReference type="ARBA" id="ARBA00022723"/>
    </source>
</evidence>
<evidence type="ECO:0000313" key="11">
    <source>
        <dbReference type="Proteomes" id="UP000255165"/>
    </source>
</evidence>
<keyword evidence="4" id="KW-0328">Glycosyltransferase</keyword>
<dbReference type="InterPro" id="IPR029044">
    <property type="entry name" value="Nucleotide-diphossugar_trans"/>
</dbReference>
<evidence type="ECO:0000256" key="4">
    <source>
        <dbReference type="ARBA" id="ARBA00022676"/>
    </source>
</evidence>
<sequence length="334" mass="38174">MTIRGRQVPLSSQKDSLPPCNQNPVHVAFGVDAGYYRGMGVTITSIVENNPGMCFVFHVFAFSITPDIRQKLQQLQERHSITVQLHLLDTEVLQEFKQFPCFGQHSLGTFIRLLIPDNLNGITDKVLYLDADLLCFGNLSELLAIDISDHIAAAVADEKDTTVRTQIPALGLKHGHYFNAGVMYINIQNWIAAGIQESALKSLTTQNLRFADQDALNIALDGHVKYIDERWNYRYHLVDYLSKGETKLDVPQAFVLMHFTGPVKPWHTWCLHDIKQLFTDIQSRSPWAEIPLDGPKTTRELKLFSKFLILQNRILEGVYWHCRYLGSRLRQNLR</sequence>
<evidence type="ECO:0000313" key="10">
    <source>
        <dbReference type="EMBL" id="RDK12104.1"/>
    </source>
</evidence>
<evidence type="ECO:0000256" key="1">
    <source>
        <dbReference type="ARBA" id="ARBA00001946"/>
    </source>
</evidence>
<reference evidence="10 11" key="1">
    <citation type="submission" date="2018-06" db="EMBL/GenBank/DDBJ databases">
        <authorList>
            <person name="Feng T."/>
            <person name="Jeon C.O."/>
        </authorList>
    </citation>
    <scope>NUCLEOTIDE SEQUENCE [LARGE SCALE GENOMIC DNA]</scope>
    <source>
        <strain evidence="10 11">S23</strain>
    </source>
</reference>
<organism evidence="10 11">
    <name type="scientific">Cupriavidus lacunae</name>
    <dbReference type="NCBI Taxonomy" id="2666307"/>
    <lineage>
        <taxon>Bacteria</taxon>
        <taxon>Pseudomonadati</taxon>
        <taxon>Pseudomonadota</taxon>
        <taxon>Betaproteobacteria</taxon>
        <taxon>Burkholderiales</taxon>
        <taxon>Burkholderiaceae</taxon>
        <taxon>Cupriavidus</taxon>
    </lineage>
</organism>